<dbReference type="OrthoDB" id="9776217at2"/>
<dbReference type="SUPFAM" id="SSF52540">
    <property type="entry name" value="P-loop containing nucleoside triphosphate hydrolases"/>
    <property type="match status" value="1"/>
</dbReference>
<keyword evidence="3" id="KW-1185">Reference proteome</keyword>
<proteinExistence type="predicted"/>
<organism evidence="2 3">
    <name type="scientific">Ileibacterium valens</name>
    <dbReference type="NCBI Taxonomy" id="1862668"/>
    <lineage>
        <taxon>Bacteria</taxon>
        <taxon>Bacillati</taxon>
        <taxon>Bacillota</taxon>
        <taxon>Erysipelotrichia</taxon>
        <taxon>Erysipelotrichales</taxon>
        <taxon>Erysipelotrichaceae</taxon>
        <taxon>Ileibacterium</taxon>
    </lineage>
</organism>
<dbReference type="InterPro" id="IPR027417">
    <property type="entry name" value="P-loop_NTPase"/>
</dbReference>
<feature type="non-terminal residue" evidence="2">
    <location>
        <position position="138"/>
    </location>
</feature>
<evidence type="ECO:0000259" key="1">
    <source>
        <dbReference type="Pfam" id="PF01695"/>
    </source>
</evidence>
<reference evidence="2 3" key="1">
    <citation type="submission" date="2016-11" db="EMBL/GenBank/DDBJ databases">
        <title>Description of two novel members of the family Erysipelotrichaceae: Ileibacterium lipovorans gen. nov., sp. nov. and Dubosiella newyorkensis, gen. nov., sp. nov.</title>
        <authorList>
            <person name="Cox L.M."/>
            <person name="Sohn J."/>
            <person name="Tyrrell K.L."/>
            <person name="Citron D.M."/>
            <person name="Lawson P.A."/>
            <person name="Patel N.B."/>
            <person name="Iizumi T."/>
            <person name="Perez-Perez G.I."/>
            <person name="Goldstein E.J."/>
            <person name="Blaser M.J."/>
        </authorList>
    </citation>
    <scope>NUCLEOTIDE SEQUENCE [LARGE SCALE GENOMIC DNA]</scope>
    <source>
        <strain evidence="2 3">NYU-BL-A3</strain>
    </source>
</reference>
<dbReference type="Pfam" id="PF01695">
    <property type="entry name" value="IstB_IS21"/>
    <property type="match status" value="1"/>
</dbReference>
<feature type="domain" description="IstB-like ATP-binding" evidence="1">
    <location>
        <begin position="8"/>
        <end position="136"/>
    </location>
</feature>
<dbReference type="RefSeq" id="WP_158024560.1">
    <property type="nucleotide sequence ID" value="NZ_MPJW01000106.1"/>
</dbReference>
<dbReference type="Gene3D" id="3.40.50.300">
    <property type="entry name" value="P-loop containing nucleotide triphosphate hydrolases"/>
    <property type="match status" value="1"/>
</dbReference>
<dbReference type="EMBL" id="MPJW01000106">
    <property type="protein sequence ID" value="OLU40490.1"/>
    <property type="molecule type" value="Genomic_DNA"/>
</dbReference>
<gene>
    <name evidence="2" type="ORF">BO222_05005</name>
</gene>
<accession>A0A1U7NGS7</accession>
<dbReference type="GO" id="GO:0005524">
    <property type="term" value="F:ATP binding"/>
    <property type="evidence" value="ECO:0007669"/>
    <property type="project" value="InterPro"/>
</dbReference>
<dbReference type="GeneID" id="82202571"/>
<dbReference type="AlphaFoldDB" id="A0A1U7NGS7"/>
<dbReference type="InterPro" id="IPR002611">
    <property type="entry name" value="IstB_ATP-bd"/>
</dbReference>
<evidence type="ECO:0000313" key="3">
    <source>
        <dbReference type="Proteomes" id="UP000186341"/>
    </source>
</evidence>
<evidence type="ECO:0000313" key="2">
    <source>
        <dbReference type="EMBL" id="OLU40490.1"/>
    </source>
</evidence>
<sequence>MTIIEDTKYLHLSYIREHYLEHCQEAALKEQSYEEFLKDLLQGECFQRRQNGIMKRMRSAHFPYQMILNDFRRDHLKVEVRQIIKELETLEFIEEKKNIILIGNPGTGKTALSIALGSKAVEEGRSVLFISIPSLLIE</sequence>
<comment type="caution">
    <text evidence="2">The sequence shown here is derived from an EMBL/GenBank/DDBJ whole genome shotgun (WGS) entry which is preliminary data.</text>
</comment>
<dbReference type="Proteomes" id="UP000186341">
    <property type="component" value="Unassembled WGS sequence"/>
</dbReference>
<protein>
    <recommendedName>
        <fullName evidence="1">IstB-like ATP-binding domain-containing protein</fullName>
    </recommendedName>
</protein>
<name>A0A1U7NGS7_9FIRM</name>